<dbReference type="SMART" id="SM00028">
    <property type="entry name" value="TPR"/>
    <property type="match status" value="8"/>
</dbReference>
<evidence type="ECO:0008006" key="7">
    <source>
        <dbReference type="Google" id="ProtNLM"/>
    </source>
</evidence>
<name>A0ABN9RDA8_9DINO</name>
<dbReference type="PROSITE" id="PS50005">
    <property type="entry name" value="TPR"/>
    <property type="match status" value="1"/>
</dbReference>
<evidence type="ECO:0000313" key="6">
    <source>
        <dbReference type="Proteomes" id="UP001189429"/>
    </source>
</evidence>
<dbReference type="Gene3D" id="1.25.40.10">
    <property type="entry name" value="Tetratricopeptide repeat domain"/>
    <property type="match status" value="3"/>
</dbReference>
<reference evidence="5" key="1">
    <citation type="submission" date="2023-10" db="EMBL/GenBank/DDBJ databases">
        <authorList>
            <person name="Chen Y."/>
            <person name="Shah S."/>
            <person name="Dougan E. K."/>
            <person name="Thang M."/>
            <person name="Chan C."/>
        </authorList>
    </citation>
    <scope>NUCLEOTIDE SEQUENCE [LARGE SCALE GENOMIC DNA]</scope>
</reference>
<dbReference type="Pfam" id="PF13432">
    <property type="entry name" value="TPR_16"/>
    <property type="match status" value="1"/>
</dbReference>
<evidence type="ECO:0000256" key="2">
    <source>
        <dbReference type="ARBA" id="ARBA00022803"/>
    </source>
</evidence>
<keyword evidence="6" id="KW-1185">Reference proteome</keyword>
<feature type="region of interest" description="Disordered" evidence="4">
    <location>
        <begin position="131"/>
        <end position="153"/>
    </location>
</feature>
<dbReference type="InterPro" id="IPR019734">
    <property type="entry name" value="TPR_rpt"/>
</dbReference>
<dbReference type="PANTHER" id="PTHR45831">
    <property type="entry name" value="LD24721P"/>
    <property type="match status" value="1"/>
</dbReference>
<dbReference type="EMBL" id="CAUYUJ010006080">
    <property type="protein sequence ID" value="CAK0816045.1"/>
    <property type="molecule type" value="Genomic_DNA"/>
</dbReference>
<dbReference type="SUPFAM" id="SSF48452">
    <property type="entry name" value="TPR-like"/>
    <property type="match status" value="1"/>
</dbReference>
<accession>A0ABN9RDA8</accession>
<proteinExistence type="predicted"/>
<organism evidence="5 6">
    <name type="scientific">Prorocentrum cordatum</name>
    <dbReference type="NCBI Taxonomy" id="2364126"/>
    <lineage>
        <taxon>Eukaryota</taxon>
        <taxon>Sar</taxon>
        <taxon>Alveolata</taxon>
        <taxon>Dinophyceae</taxon>
        <taxon>Prorocentrales</taxon>
        <taxon>Prorocentraceae</taxon>
        <taxon>Prorocentrum</taxon>
    </lineage>
</organism>
<feature type="compositionally biased region" description="Basic residues" evidence="4">
    <location>
        <begin position="14"/>
        <end position="26"/>
    </location>
</feature>
<evidence type="ECO:0000256" key="1">
    <source>
        <dbReference type="ARBA" id="ARBA00022737"/>
    </source>
</evidence>
<gene>
    <name evidence="5" type="ORF">PCOR1329_LOCUS19127</name>
</gene>
<keyword evidence="1" id="KW-0677">Repeat</keyword>
<feature type="compositionally biased region" description="Basic and acidic residues" evidence="4">
    <location>
        <begin position="131"/>
        <end position="141"/>
    </location>
</feature>
<evidence type="ECO:0000256" key="4">
    <source>
        <dbReference type="SAM" id="MobiDB-lite"/>
    </source>
</evidence>
<dbReference type="InterPro" id="IPR011990">
    <property type="entry name" value="TPR-like_helical_dom_sf"/>
</dbReference>
<dbReference type="Pfam" id="PF13181">
    <property type="entry name" value="TPR_8"/>
    <property type="match status" value="1"/>
</dbReference>
<comment type="caution">
    <text evidence="5">The sequence shown here is derived from an EMBL/GenBank/DDBJ whole genome shotgun (WGS) entry which is preliminary data.</text>
</comment>
<dbReference type="PANTHER" id="PTHR45831:SF2">
    <property type="entry name" value="LD24721P"/>
    <property type="match status" value="1"/>
</dbReference>
<sequence length="419" mass="45790">MRNRSGSTSDAEMKKKKGNRAMGKKKYPKAVKYYTKAIRADPKNSTYHLNRAIAHAALELWKDAEVDAGSAVRLGNPPSTKSHYQLARAKLRRGMLDDASDALEQGLQEKPGEPALLELQKEIGRAIARREQRRLREEQEAASRAPAAQGPGSARALLDQARGRYEAGDLSGALELLQAAREAAEADGAGDTSRELMSVLSLLGKACMKSRDWKGAATAFRGVAELEEKLFSLDKREEREALATAYNNLGICLKNAGQMSEAIDALNNAYMRATNGDDKMATMQAMQVVQNLAQCLRVQRKMREAEQMFARALEIGNRLCGEDHCASALNHLGLARCLREQGKIKEAIMSYTKALEIWVSKDAKTCLQELPEVPSEDRVAQLQEQTRAELGQLLAMVEQAQRGSASGEGPLAQPAVAAA</sequence>
<feature type="compositionally biased region" description="Polar residues" evidence="4">
    <location>
        <begin position="1"/>
        <end position="10"/>
    </location>
</feature>
<evidence type="ECO:0000313" key="5">
    <source>
        <dbReference type="EMBL" id="CAK0816045.1"/>
    </source>
</evidence>
<evidence type="ECO:0000256" key="3">
    <source>
        <dbReference type="PROSITE-ProRule" id="PRU00339"/>
    </source>
</evidence>
<protein>
    <recommendedName>
        <fullName evidence="7">UDP-N-acetylglucosamine--peptide N-acetylglucosaminyltransferase SPINDLY</fullName>
    </recommendedName>
</protein>
<dbReference type="InterPro" id="IPR047150">
    <property type="entry name" value="SGT"/>
</dbReference>
<dbReference type="Proteomes" id="UP001189429">
    <property type="component" value="Unassembled WGS sequence"/>
</dbReference>
<dbReference type="Pfam" id="PF13424">
    <property type="entry name" value="TPR_12"/>
    <property type="match status" value="1"/>
</dbReference>
<keyword evidence="2 3" id="KW-0802">TPR repeat</keyword>
<feature type="region of interest" description="Disordered" evidence="4">
    <location>
        <begin position="1"/>
        <end position="26"/>
    </location>
</feature>
<feature type="repeat" description="TPR" evidence="3">
    <location>
        <begin position="11"/>
        <end position="44"/>
    </location>
</feature>